<reference evidence="2 3" key="1">
    <citation type="submission" date="2024-07" db="EMBL/GenBank/DDBJ databases">
        <title>Uliginosibacterium flavum JJ3220;KACC:17644.</title>
        <authorList>
            <person name="Kim M.K."/>
        </authorList>
    </citation>
    <scope>NUCLEOTIDE SEQUENCE [LARGE SCALE GENOMIC DNA]</scope>
    <source>
        <strain evidence="2 3">KACC:17644</strain>
    </source>
</reference>
<dbReference type="InterPro" id="IPR002586">
    <property type="entry name" value="CobQ/CobB/MinD/ParA_Nub-bd_dom"/>
</dbReference>
<sequence>MQVCLVANPKGGVGKSTLATNLAGLLAWRGLAGGDTQVMLGDVDRQQSSRQWLARRPAVLPKIHSWEIALGNAVKPPRDMTHIVLDTPAALHGDKLKECLKLAHRVLVPVQPSMFDILATQSFFAELAEMKAARGVPVGLIGMRVHERSRSAEEFLRFIETTGLPLITCLRDTQNYVQLAAHGMTLFDVAASRVAKDLAQWVAIEEWLGLRLPQTLD</sequence>
<dbReference type="PANTHER" id="PTHR13696">
    <property type="entry name" value="P-LOOP CONTAINING NUCLEOSIDE TRIPHOSPHATE HYDROLASE"/>
    <property type="match status" value="1"/>
</dbReference>
<proteinExistence type="predicted"/>
<evidence type="ECO:0000313" key="2">
    <source>
        <dbReference type="EMBL" id="MET7015397.1"/>
    </source>
</evidence>
<dbReference type="CDD" id="cd02042">
    <property type="entry name" value="ParAB_family"/>
    <property type="match status" value="1"/>
</dbReference>
<protein>
    <submittedName>
        <fullName evidence="2">ParA family protein</fullName>
    </submittedName>
</protein>
<dbReference type="Proteomes" id="UP001549691">
    <property type="component" value="Unassembled WGS sequence"/>
</dbReference>
<dbReference type="Gene3D" id="3.40.50.300">
    <property type="entry name" value="P-loop containing nucleotide triphosphate hydrolases"/>
    <property type="match status" value="1"/>
</dbReference>
<dbReference type="RefSeq" id="WP_354601856.1">
    <property type="nucleotide sequence ID" value="NZ_JBEWZI010000016.1"/>
</dbReference>
<organism evidence="2 3">
    <name type="scientific">Uliginosibacterium flavum</name>
    <dbReference type="NCBI Taxonomy" id="1396831"/>
    <lineage>
        <taxon>Bacteria</taxon>
        <taxon>Pseudomonadati</taxon>
        <taxon>Pseudomonadota</taxon>
        <taxon>Betaproteobacteria</taxon>
        <taxon>Rhodocyclales</taxon>
        <taxon>Zoogloeaceae</taxon>
        <taxon>Uliginosibacterium</taxon>
    </lineage>
</organism>
<keyword evidence="3" id="KW-1185">Reference proteome</keyword>
<dbReference type="SUPFAM" id="SSF52540">
    <property type="entry name" value="P-loop containing nucleoside triphosphate hydrolases"/>
    <property type="match status" value="1"/>
</dbReference>
<gene>
    <name evidence="2" type="ORF">ABXR19_14495</name>
</gene>
<dbReference type="PIRSF" id="PIRSF009320">
    <property type="entry name" value="Nuc_binding_HP_1000"/>
    <property type="match status" value="1"/>
</dbReference>
<dbReference type="PANTHER" id="PTHR13696:SF96">
    <property type="entry name" value="COBQ_COBB_MIND_PARA NUCLEOTIDE BINDING DOMAIN-CONTAINING PROTEIN"/>
    <property type="match status" value="1"/>
</dbReference>
<dbReference type="InterPro" id="IPR050678">
    <property type="entry name" value="DNA_Partitioning_ATPase"/>
</dbReference>
<evidence type="ECO:0000313" key="3">
    <source>
        <dbReference type="Proteomes" id="UP001549691"/>
    </source>
</evidence>
<evidence type="ECO:0000259" key="1">
    <source>
        <dbReference type="Pfam" id="PF01656"/>
    </source>
</evidence>
<dbReference type="Pfam" id="PF01656">
    <property type="entry name" value="CbiA"/>
    <property type="match status" value="1"/>
</dbReference>
<dbReference type="InterPro" id="IPR027417">
    <property type="entry name" value="P-loop_NTPase"/>
</dbReference>
<dbReference type="EMBL" id="JBEWZI010000016">
    <property type="protein sequence ID" value="MET7015397.1"/>
    <property type="molecule type" value="Genomic_DNA"/>
</dbReference>
<accession>A0ABV2TN98</accession>
<name>A0ABV2TN98_9RHOO</name>
<comment type="caution">
    <text evidence="2">The sequence shown here is derived from an EMBL/GenBank/DDBJ whole genome shotgun (WGS) entry which is preliminary data.</text>
</comment>
<feature type="domain" description="CobQ/CobB/MinD/ParA nucleotide binding" evidence="1">
    <location>
        <begin position="5"/>
        <end position="185"/>
    </location>
</feature>